<name>A0A4P7IJ53_9ACTN</name>
<dbReference type="GO" id="GO:0005737">
    <property type="term" value="C:cytoplasm"/>
    <property type="evidence" value="ECO:0007669"/>
    <property type="project" value="TreeGrafter"/>
</dbReference>
<feature type="region of interest" description="Disordered" evidence="7">
    <location>
        <begin position="73"/>
        <end position="182"/>
    </location>
</feature>
<feature type="compositionally biased region" description="Low complexity" evidence="7">
    <location>
        <begin position="402"/>
        <end position="431"/>
    </location>
</feature>
<dbReference type="PANTHER" id="PTHR43178">
    <property type="entry name" value="DIHYDROLIPOAMIDE ACETYLTRANSFERASE COMPONENT OF PYRUVATE DEHYDROGENASE COMPLEX"/>
    <property type="match status" value="1"/>
</dbReference>
<evidence type="ECO:0000313" key="11">
    <source>
        <dbReference type="Proteomes" id="UP000294853"/>
    </source>
</evidence>
<evidence type="ECO:0000256" key="6">
    <source>
        <dbReference type="RuleBase" id="RU003423"/>
    </source>
</evidence>
<dbReference type="PROSITE" id="PS00189">
    <property type="entry name" value="LIPOYL"/>
    <property type="match status" value="2"/>
</dbReference>
<dbReference type="Gene3D" id="4.10.320.10">
    <property type="entry name" value="E3-binding domain"/>
    <property type="match status" value="1"/>
</dbReference>
<dbReference type="Pfam" id="PF00198">
    <property type="entry name" value="2-oxoacid_dh"/>
    <property type="match status" value="1"/>
</dbReference>
<dbReference type="Pfam" id="PF02817">
    <property type="entry name" value="E3_binding"/>
    <property type="match status" value="1"/>
</dbReference>
<protein>
    <recommendedName>
        <fullName evidence="6">Dihydrolipoamide acetyltransferase component of pyruvate dehydrogenase complex</fullName>
        <ecNumber evidence="6">2.3.1.-</ecNumber>
    </recommendedName>
</protein>
<evidence type="ECO:0000256" key="5">
    <source>
        <dbReference type="ARBA" id="ARBA00023315"/>
    </source>
</evidence>
<evidence type="ECO:0000256" key="2">
    <source>
        <dbReference type="ARBA" id="ARBA00007317"/>
    </source>
</evidence>
<dbReference type="NCBIfam" id="TIGR02927">
    <property type="entry name" value="SucB_Actino"/>
    <property type="match status" value="1"/>
</dbReference>
<proteinExistence type="inferred from homology"/>
<feature type="compositionally biased region" description="Gly residues" evidence="7">
    <location>
        <begin position="154"/>
        <end position="170"/>
    </location>
</feature>
<keyword evidence="3 6" id="KW-0808">Transferase</keyword>
<comment type="similarity">
    <text evidence="2 6">Belongs to the 2-oxoacid dehydrogenase family.</text>
</comment>
<dbReference type="InterPro" id="IPR014276">
    <property type="entry name" value="2-oxoglutarate_DH_E2"/>
</dbReference>
<feature type="compositionally biased region" description="Acidic residues" evidence="7">
    <location>
        <begin position="109"/>
        <end position="126"/>
    </location>
</feature>
<dbReference type="PROSITE" id="PS50968">
    <property type="entry name" value="BIOTINYL_LIPOYL"/>
    <property type="match status" value="2"/>
</dbReference>
<dbReference type="InterPro" id="IPR000089">
    <property type="entry name" value="Biotin_lipoyl"/>
</dbReference>
<dbReference type="InterPro" id="IPR023213">
    <property type="entry name" value="CAT-like_dom_sf"/>
</dbReference>
<evidence type="ECO:0000256" key="3">
    <source>
        <dbReference type="ARBA" id="ARBA00022679"/>
    </source>
</evidence>
<dbReference type="PROSITE" id="PS51826">
    <property type="entry name" value="PSBD"/>
    <property type="match status" value="1"/>
</dbReference>
<dbReference type="InterPro" id="IPR004167">
    <property type="entry name" value="PSBD"/>
</dbReference>
<dbReference type="InterPro" id="IPR011053">
    <property type="entry name" value="Single_hybrid_motif"/>
</dbReference>
<dbReference type="InterPro" id="IPR050743">
    <property type="entry name" value="2-oxoacid_DH_E2_comp"/>
</dbReference>
<feature type="compositionally biased region" description="Basic and acidic residues" evidence="7">
    <location>
        <begin position="94"/>
        <end position="108"/>
    </location>
</feature>
<dbReference type="GO" id="GO:0031405">
    <property type="term" value="F:lipoic acid binding"/>
    <property type="evidence" value="ECO:0007669"/>
    <property type="project" value="TreeGrafter"/>
</dbReference>
<comment type="cofactor">
    <cofactor evidence="1 6">
        <name>(R)-lipoate</name>
        <dbReference type="ChEBI" id="CHEBI:83088"/>
    </cofactor>
</comment>
<evidence type="ECO:0000256" key="7">
    <source>
        <dbReference type="SAM" id="MobiDB-lite"/>
    </source>
</evidence>
<evidence type="ECO:0000259" key="9">
    <source>
        <dbReference type="PROSITE" id="PS51826"/>
    </source>
</evidence>
<dbReference type="KEGG" id="nsn:EXE58_15925"/>
<organism evidence="10 11">
    <name type="scientific">Nocardioides seonyuensis</name>
    <dbReference type="NCBI Taxonomy" id="2518371"/>
    <lineage>
        <taxon>Bacteria</taxon>
        <taxon>Bacillati</taxon>
        <taxon>Actinomycetota</taxon>
        <taxon>Actinomycetes</taxon>
        <taxon>Propionibacteriales</taxon>
        <taxon>Nocardioidaceae</taxon>
        <taxon>Nocardioides</taxon>
    </lineage>
</organism>
<keyword evidence="5 6" id="KW-0012">Acyltransferase</keyword>
<dbReference type="RefSeq" id="WP_135268778.1">
    <property type="nucleotide sequence ID" value="NZ_CP038436.1"/>
</dbReference>
<dbReference type="GO" id="GO:0016407">
    <property type="term" value="F:acetyltransferase activity"/>
    <property type="evidence" value="ECO:0007669"/>
    <property type="project" value="TreeGrafter"/>
</dbReference>
<dbReference type="FunFam" id="3.30.559.10:FF:000007">
    <property type="entry name" value="Dihydrolipoamide acetyltransferase component of pyruvate dehydrogenase complex"/>
    <property type="match status" value="1"/>
</dbReference>
<dbReference type="CDD" id="cd06849">
    <property type="entry name" value="lipoyl_domain"/>
    <property type="match status" value="2"/>
</dbReference>
<feature type="domain" description="Lipoyl-binding" evidence="8">
    <location>
        <begin position="171"/>
        <end position="246"/>
    </location>
</feature>
<feature type="compositionally biased region" description="Low complexity" evidence="7">
    <location>
        <begin position="136"/>
        <end position="153"/>
    </location>
</feature>
<accession>A0A4P7IJ53</accession>
<feature type="compositionally biased region" description="Polar residues" evidence="7">
    <location>
        <begin position="253"/>
        <end position="268"/>
    </location>
</feature>
<dbReference type="Gene3D" id="2.40.50.100">
    <property type="match status" value="2"/>
</dbReference>
<evidence type="ECO:0000256" key="1">
    <source>
        <dbReference type="ARBA" id="ARBA00001938"/>
    </source>
</evidence>
<feature type="compositionally biased region" description="Low complexity" evidence="7">
    <location>
        <begin position="304"/>
        <end position="336"/>
    </location>
</feature>
<dbReference type="SUPFAM" id="SSF52777">
    <property type="entry name" value="CoA-dependent acyltransferases"/>
    <property type="match status" value="1"/>
</dbReference>
<evidence type="ECO:0000313" key="10">
    <source>
        <dbReference type="EMBL" id="QBX56793.1"/>
    </source>
</evidence>
<dbReference type="Pfam" id="PF00364">
    <property type="entry name" value="Biotin_lipoyl"/>
    <property type="match status" value="2"/>
</dbReference>
<dbReference type="InterPro" id="IPR001078">
    <property type="entry name" value="2-oxoacid_DH_actylTfrase"/>
</dbReference>
<feature type="domain" description="Peripheral subunit-binding (PSBD)" evidence="9">
    <location>
        <begin position="357"/>
        <end position="394"/>
    </location>
</feature>
<dbReference type="PANTHER" id="PTHR43178:SF5">
    <property type="entry name" value="LIPOAMIDE ACYLTRANSFERASE COMPONENT OF BRANCHED-CHAIN ALPHA-KETO ACID DEHYDROGENASE COMPLEX, MITOCHONDRIAL"/>
    <property type="match status" value="1"/>
</dbReference>
<dbReference type="AlphaFoldDB" id="A0A4P7IJ53"/>
<dbReference type="Proteomes" id="UP000294853">
    <property type="component" value="Chromosome"/>
</dbReference>
<dbReference type="Gene3D" id="3.30.559.10">
    <property type="entry name" value="Chloramphenicol acetyltransferase-like domain"/>
    <property type="match status" value="1"/>
</dbReference>
<feature type="domain" description="Lipoyl-binding" evidence="8">
    <location>
        <begin position="2"/>
        <end position="77"/>
    </location>
</feature>
<feature type="region of interest" description="Disordered" evidence="7">
    <location>
        <begin position="241"/>
        <end position="361"/>
    </location>
</feature>
<dbReference type="InterPro" id="IPR036625">
    <property type="entry name" value="E3-bd_dom_sf"/>
</dbReference>
<feature type="compositionally biased region" description="Basic and acidic residues" evidence="7">
    <location>
        <begin position="286"/>
        <end position="303"/>
    </location>
</feature>
<gene>
    <name evidence="10" type="primary">sucB</name>
    <name evidence="10" type="ORF">EXE58_15925</name>
</gene>
<dbReference type="OrthoDB" id="9805770at2"/>
<evidence type="ECO:0000256" key="4">
    <source>
        <dbReference type="ARBA" id="ARBA00022823"/>
    </source>
</evidence>
<dbReference type="InterPro" id="IPR003016">
    <property type="entry name" value="2-oxoA_DH_lipoyl-BS"/>
</dbReference>
<dbReference type="SUPFAM" id="SSF51230">
    <property type="entry name" value="Single hybrid motif"/>
    <property type="match status" value="2"/>
</dbReference>
<feature type="region of interest" description="Disordered" evidence="7">
    <location>
        <begin position="402"/>
        <end position="438"/>
    </location>
</feature>
<sequence length="667" mass="69161">MASEVTLPALGESVTEGTVTRWLKQVGDTVAVDEPLLEVSTDKVDTEIPSPVAGTLLEIKANEDDTVEVGAVLAVVGDEGEGGGSAEESAEPEAEPKDEAESEKKAEQEEQVAEETGELPEGDSTPESEKEDAPAQEEPAAEQQAAQESSDSSGSGGSGSGGSGSGGSGSGTPVTLPALGESVTEGTVTRWLKQVGDEVAVDEPLLEVSTDKVDTEIPSPVAGTLLEIKAEEDETVEVGAELAIIGSGDAAPSASSEPSGDQGTQQDEGAQKDEQRQAPAAEDADAQAREDLAEQSAEEKPAEEQPAQEQTAQEQPTQEEPSQAKPEAAPQASSQPAEEKGGEEQSSQAGGRDQSAYVTPLVRKMAAQNNVDLSSVQGTGVGGRIRKQDVLDAAARAKESSAAPAASASPAAAPAAAAPSGQATASASPSPLRGTTEPVSRLRKIIAERMVESLQTSAQLTQVTEVDVTAIARMRDAAKADFLAREGVKLSYLPFFAKAAIDALKVHPKLNAAIDTEKGEVTYFDRENVAFAVDTEKGLLTPVVKEAGDLSIAGLAKKIADLAERTRTNKIGPDELSGGTFTITNLGSVGALFDTPILNKPQVAILGPGAVVKRPVVIDDPNLGETIAVRHMVYLALTYDHRLVDGADAGRFLQEIKKRLESGQFEI</sequence>
<dbReference type="EC" id="2.3.1.-" evidence="6"/>
<dbReference type="SUPFAM" id="SSF47005">
    <property type="entry name" value="Peripheral subunit-binding domain of 2-oxo acid dehydrogenase complex"/>
    <property type="match status" value="1"/>
</dbReference>
<reference evidence="10 11" key="1">
    <citation type="submission" date="2019-03" db="EMBL/GenBank/DDBJ databases">
        <title>Three New Species of Nocardioides, Nocardioides euryhalodurans sp. nov., Nocardioides seonyuensis sp. nov. and Nocardioides eburneoflavus sp. nov. Iolated from Soil.</title>
        <authorList>
            <person name="Roh S.G."/>
            <person name="Lee C."/>
            <person name="Kim M.-K."/>
            <person name="Kim S.B."/>
        </authorList>
    </citation>
    <scope>NUCLEOTIDE SEQUENCE [LARGE SCALE GENOMIC DNA]</scope>
    <source>
        <strain evidence="10 11">MMS17-SY207-3</strain>
    </source>
</reference>
<evidence type="ECO:0000259" key="8">
    <source>
        <dbReference type="PROSITE" id="PS50968"/>
    </source>
</evidence>
<keyword evidence="4 6" id="KW-0450">Lipoyl</keyword>
<dbReference type="EMBL" id="CP038436">
    <property type="protein sequence ID" value="QBX56793.1"/>
    <property type="molecule type" value="Genomic_DNA"/>
</dbReference>
<keyword evidence="11" id="KW-1185">Reference proteome</keyword>